<dbReference type="Gene3D" id="3.60.21.10">
    <property type="match status" value="1"/>
</dbReference>
<gene>
    <name evidence="3" type="ORF">JF922_18310</name>
</gene>
<evidence type="ECO:0000313" key="4">
    <source>
        <dbReference type="Proteomes" id="UP000612893"/>
    </source>
</evidence>
<feature type="domain" description="Calcineurin-like phosphoesterase" evidence="2">
    <location>
        <begin position="4"/>
        <end position="79"/>
    </location>
</feature>
<dbReference type="Proteomes" id="UP000612893">
    <property type="component" value="Unassembled WGS sequence"/>
</dbReference>
<dbReference type="AlphaFoldDB" id="A0A934KA57"/>
<proteinExistence type="predicted"/>
<evidence type="ECO:0000256" key="1">
    <source>
        <dbReference type="SAM" id="MobiDB-lite"/>
    </source>
</evidence>
<dbReference type="InterPro" id="IPR029052">
    <property type="entry name" value="Metallo-depent_PP-like"/>
</dbReference>
<dbReference type="RefSeq" id="WP_338203688.1">
    <property type="nucleotide sequence ID" value="NZ_JAEKNR010000180.1"/>
</dbReference>
<dbReference type="GO" id="GO:0016787">
    <property type="term" value="F:hydrolase activity"/>
    <property type="evidence" value="ECO:0007669"/>
    <property type="project" value="InterPro"/>
</dbReference>
<sequence length="143" mass="15429">MARRIAALYDIHGNLPALKAALDEAKARDCDAMVFGGDVASGYMPAETLSLLMALRPQARFVMGNADRELIQIWDGSEPPTGFIGDLSAWAARQLNRQQRDFLASFEPLVEYEVVGLRGSGPALRSAKGPRGPGARKCSPQAE</sequence>
<dbReference type="EMBL" id="JAEKNR010000180">
    <property type="protein sequence ID" value="MBJ7600017.1"/>
    <property type="molecule type" value="Genomic_DNA"/>
</dbReference>
<dbReference type="Pfam" id="PF00149">
    <property type="entry name" value="Metallophos"/>
    <property type="match status" value="1"/>
</dbReference>
<feature type="region of interest" description="Disordered" evidence="1">
    <location>
        <begin position="120"/>
        <end position="143"/>
    </location>
</feature>
<comment type="caution">
    <text evidence="3">The sequence shown here is derived from an EMBL/GenBank/DDBJ whole genome shotgun (WGS) entry which is preliminary data.</text>
</comment>
<reference evidence="3" key="1">
    <citation type="submission" date="2020-10" db="EMBL/GenBank/DDBJ databases">
        <title>Ca. Dormibacterota MAGs.</title>
        <authorList>
            <person name="Montgomery K."/>
        </authorList>
    </citation>
    <scope>NUCLEOTIDE SEQUENCE [LARGE SCALE GENOMIC DNA]</scope>
    <source>
        <strain evidence="3">SC8812_S17_10</strain>
    </source>
</reference>
<dbReference type="InterPro" id="IPR004843">
    <property type="entry name" value="Calcineurin-like_PHP"/>
</dbReference>
<keyword evidence="4" id="KW-1185">Reference proteome</keyword>
<organism evidence="3 4">
    <name type="scientific">Candidatus Nephthysia bennettiae</name>
    <dbReference type="NCBI Taxonomy" id="3127016"/>
    <lineage>
        <taxon>Bacteria</taxon>
        <taxon>Bacillati</taxon>
        <taxon>Candidatus Dormiibacterota</taxon>
        <taxon>Candidatus Dormibacteria</taxon>
        <taxon>Candidatus Dormibacterales</taxon>
        <taxon>Candidatus Dormibacteraceae</taxon>
        <taxon>Candidatus Nephthysia</taxon>
    </lineage>
</organism>
<dbReference type="SUPFAM" id="SSF56300">
    <property type="entry name" value="Metallo-dependent phosphatases"/>
    <property type="match status" value="1"/>
</dbReference>
<evidence type="ECO:0000259" key="2">
    <source>
        <dbReference type="Pfam" id="PF00149"/>
    </source>
</evidence>
<protein>
    <submittedName>
        <fullName evidence="3">Metallophosphoesterase family protein</fullName>
    </submittedName>
</protein>
<evidence type="ECO:0000313" key="3">
    <source>
        <dbReference type="EMBL" id="MBJ7600017.1"/>
    </source>
</evidence>
<name>A0A934KA57_9BACT</name>
<accession>A0A934KA57</accession>